<dbReference type="PROSITE" id="PS50081">
    <property type="entry name" value="ZF_DAG_PE_2"/>
    <property type="match status" value="1"/>
</dbReference>
<dbReference type="Gene3D" id="3.30.60.20">
    <property type="match status" value="1"/>
</dbReference>
<evidence type="ECO:0000256" key="1">
    <source>
        <dbReference type="ARBA" id="ARBA00016255"/>
    </source>
</evidence>
<dbReference type="FunFam" id="3.30.60.20:FF:000040">
    <property type="entry name" value="Actin polymerization protein Bzz1"/>
    <property type="match status" value="1"/>
</dbReference>
<feature type="compositionally biased region" description="Low complexity" evidence="15">
    <location>
        <begin position="645"/>
        <end position="661"/>
    </location>
</feature>
<dbReference type="SMART" id="SM00326">
    <property type="entry name" value="SH3"/>
    <property type="match status" value="2"/>
</dbReference>
<sequence>MTQVAGVSFGAELKDGFKPVDTWVSNGITWLAEIEQFYRERSTIEKEYSEKLTALAKRYYDKKAKRSSNLSVGDSPALTPGSLESASLTTWTTQLTTVEARAAEHNKLAQDLVNQVATPLSYNQKKLEELRNSHAEYQNKLLKERDSSYGDLKKMKTKYDSVCAEVESRRKKQESAFDHGKSKAAQSYNQHVIEMNNAKNTYLIGINVTNKLKECYYHEYVPDLLDSLQDLNETRIIKLNAIWTHASALETNTLLKSTEHMKHLSAEIPRNDPKMDSTMFVQHNAVQWQDPADFTFEPSPVWLDTDAMATDDTAKIFLRNILTKSKPLINEMKSQAQQKRKELENVKRARENIRAGKDKRDEVDCVRSQFAVQEALHAVERQRMTAEVETSTITAVVGDLSLQGKSHVFKSETFKMPTNCDLCGDRIWGLSAKGFLCTDCGFTCHSKCQMKVPAQCPGEQTKEEKKRLKVERQATAAQAAANPPPTSNGATAPALTRQDTMNSLSSGYATTANRSVSAMARSVPEPAATDGAAQATSSASPTSAPRRNRIIAPPPTAYVTGSSDDVSSPVSSKKRGRMLYAYEARDSGEVSIAEGKEFEIVEPDDGGWTRIKAGFGQEGLVPTAYLEEIASAPPPAQRPAHERTPSTYSNSSASLASTNPAKKQGPAVAPRRGAKKVKYAEALYPYTAQSDAEFDMEEGEKFILVSMGTGDGWADVEKNGEKRIVPAAYIQEV</sequence>
<organism evidence="19 20">
    <name type="scientific">Knufia fluminis</name>
    <dbReference type="NCBI Taxonomy" id="191047"/>
    <lineage>
        <taxon>Eukaryota</taxon>
        <taxon>Fungi</taxon>
        <taxon>Dikarya</taxon>
        <taxon>Ascomycota</taxon>
        <taxon>Pezizomycotina</taxon>
        <taxon>Eurotiomycetes</taxon>
        <taxon>Chaetothyriomycetidae</taxon>
        <taxon>Chaetothyriales</taxon>
        <taxon>Trichomeriaceae</taxon>
        <taxon>Knufia</taxon>
    </lineage>
</organism>
<evidence type="ECO:0000256" key="12">
    <source>
        <dbReference type="PROSITE-ProRule" id="PRU00192"/>
    </source>
</evidence>
<proteinExistence type="inferred from homology"/>
<keyword evidence="5" id="KW-0862">Zinc</keyword>
<evidence type="ECO:0000256" key="14">
    <source>
        <dbReference type="SAM" id="Coils"/>
    </source>
</evidence>
<dbReference type="Pfam" id="PF00130">
    <property type="entry name" value="C1_1"/>
    <property type="match status" value="1"/>
</dbReference>
<feature type="coiled-coil region" evidence="14">
    <location>
        <begin position="120"/>
        <end position="147"/>
    </location>
</feature>
<gene>
    <name evidence="19" type="primary">bzz1</name>
    <name evidence="19" type="ORF">OHC33_000265</name>
</gene>
<dbReference type="AlphaFoldDB" id="A0AAN8ETG4"/>
<feature type="compositionally biased region" description="Basic and acidic residues" evidence="15">
    <location>
        <begin position="460"/>
        <end position="472"/>
    </location>
</feature>
<dbReference type="InterPro" id="IPR001452">
    <property type="entry name" value="SH3_domain"/>
</dbReference>
<feature type="coiled-coil region" evidence="14">
    <location>
        <begin position="329"/>
        <end position="356"/>
    </location>
</feature>
<protein>
    <recommendedName>
        <fullName evidence="2">High osmolarity signaling protein SHO1</fullName>
    </recommendedName>
    <alternativeName>
        <fullName evidence="1">High osmolarity signaling protein sho1</fullName>
    </alternativeName>
    <alternativeName>
        <fullName evidence="7 8">Osmosensor SHO1</fullName>
    </alternativeName>
    <alternativeName>
        <fullName evidence="11">Protein BZZ1</fullName>
    </alternativeName>
</protein>
<feature type="region of interest" description="Disordered" evidence="15">
    <location>
        <begin position="456"/>
        <end position="493"/>
    </location>
</feature>
<dbReference type="PROSITE" id="PS00479">
    <property type="entry name" value="ZF_DAG_PE_1"/>
    <property type="match status" value="1"/>
</dbReference>
<evidence type="ECO:0000313" key="20">
    <source>
        <dbReference type="Proteomes" id="UP001316803"/>
    </source>
</evidence>
<dbReference type="InterPro" id="IPR036028">
    <property type="entry name" value="SH3-like_dom_sf"/>
</dbReference>
<dbReference type="EMBL" id="JAKLMC020000001">
    <property type="protein sequence ID" value="KAK5958422.1"/>
    <property type="molecule type" value="Genomic_DNA"/>
</dbReference>
<dbReference type="SMART" id="SM00055">
    <property type="entry name" value="FCH"/>
    <property type="match status" value="1"/>
</dbReference>
<dbReference type="Pfam" id="PF14604">
    <property type="entry name" value="SH3_9"/>
    <property type="match status" value="1"/>
</dbReference>
<evidence type="ECO:0000313" key="19">
    <source>
        <dbReference type="EMBL" id="KAK5958422.1"/>
    </source>
</evidence>
<dbReference type="InterPro" id="IPR031160">
    <property type="entry name" value="F_BAR_dom"/>
</dbReference>
<reference evidence="19 20" key="1">
    <citation type="submission" date="2022-12" db="EMBL/GenBank/DDBJ databases">
        <title>Genomic features and morphological characterization of a novel Knufia sp. strain isolated from spacecraft assembly facility.</title>
        <authorList>
            <person name="Teixeira M."/>
            <person name="Chander A.M."/>
            <person name="Stajich J.E."/>
            <person name="Venkateswaran K."/>
        </authorList>
    </citation>
    <scope>NUCLEOTIDE SEQUENCE [LARGE SCALE GENOMIC DNA]</scope>
    <source>
        <strain evidence="19 20">FJI-L2-BK-P2</strain>
    </source>
</reference>
<dbReference type="PROSITE" id="PS50002">
    <property type="entry name" value="SH3"/>
    <property type="match status" value="2"/>
</dbReference>
<feature type="region of interest" description="Disordered" evidence="15">
    <location>
        <begin position="632"/>
        <end position="672"/>
    </location>
</feature>
<feature type="compositionally biased region" description="Low complexity" evidence="15">
    <location>
        <begin position="562"/>
        <end position="571"/>
    </location>
</feature>
<feature type="domain" description="SH3" evidence="16">
    <location>
        <begin position="675"/>
        <end position="733"/>
    </location>
</feature>
<dbReference type="Gene3D" id="1.20.1270.60">
    <property type="entry name" value="Arfaptin homology (AH) domain/BAR domain"/>
    <property type="match status" value="1"/>
</dbReference>
<keyword evidence="4" id="KW-0479">Metal-binding</keyword>
<keyword evidence="6 13" id="KW-0175">Coiled coil</keyword>
<dbReference type="GO" id="GO:0030833">
    <property type="term" value="P:regulation of actin filament polymerization"/>
    <property type="evidence" value="ECO:0007669"/>
    <property type="project" value="TreeGrafter"/>
</dbReference>
<feature type="compositionally biased region" description="Low complexity" evidence="15">
    <location>
        <begin position="532"/>
        <end position="545"/>
    </location>
</feature>
<dbReference type="SMART" id="SM00109">
    <property type="entry name" value="C1"/>
    <property type="match status" value="1"/>
</dbReference>
<evidence type="ECO:0000256" key="8">
    <source>
        <dbReference type="ARBA" id="ARBA00030785"/>
    </source>
</evidence>
<evidence type="ECO:0000256" key="11">
    <source>
        <dbReference type="ARBA" id="ARBA00074946"/>
    </source>
</evidence>
<dbReference type="PROSITE" id="PS51741">
    <property type="entry name" value="F_BAR"/>
    <property type="match status" value="1"/>
</dbReference>
<keyword evidence="3 12" id="KW-0728">SH3 domain</keyword>
<evidence type="ECO:0000256" key="6">
    <source>
        <dbReference type="ARBA" id="ARBA00023054"/>
    </source>
</evidence>
<dbReference type="GO" id="GO:0045010">
    <property type="term" value="P:actin nucleation"/>
    <property type="evidence" value="ECO:0007669"/>
    <property type="project" value="UniProtKB-ARBA"/>
</dbReference>
<name>A0AAN8ETG4_9EURO</name>
<dbReference type="SUPFAM" id="SSF103657">
    <property type="entry name" value="BAR/IMD domain-like"/>
    <property type="match status" value="1"/>
</dbReference>
<dbReference type="InterPro" id="IPR002219">
    <property type="entry name" value="PKC_DAG/PE"/>
</dbReference>
<dbReference type="Gene3D" id="2.30.30.40">
    <property type="entry name" value="SH3 Domains"/>
    <property type="match status" value="2"/>
</dbReference>
<evidence type="ECO:0000256" key="2">
    <source>
        <dbReference type="ARBA" id="ARBA00017350"/>
    </source>
</evidence>
<dbReference type="Proteomes" id="UP001316803">
    <property type="component" value="Unassembled WGS sequence"/>
</dbReference>
<evidence type="ECO:0000256" key="13">
    <source>
        <dbReference type="PROSITE-ProRule" id="PRU01077"/>
    </source>
</evidence>
<evidence type="ECO:0000256" key="7">
    <source>
        <dbReference type="ARBA" id="ARBA00029697"/>
    </source>
</evidence>
<accession>A0AAN8ETG4</accession>
<evidence type="ECO:0000256" key="5">
    <source>
        <dbReference type="ARBA" id="ARBA00022833"/>
    </source>
</evidence>
<evidence type="ECO:0000259" key="17">
    <source>
        <dbReference type="PROSITE" id="PS50081"/>
    </source>
</evidence>
<feature type="domain" description="SH3" evidence="16">
    <location>
        <begin position="571"/>
        <end position="631"/>
    </location>
</feature>
<keyword evidence="20" id="KW-1185">Reference proteome</keyword>
<dbReference type="InterPro" id="IPR046349">
    <property type="entry name" value="C1-like_sf"/>
</dbReference>
<dbReference type="GO" id="GO:0046872">
    <property type="term" value="F:metal ion binding"/>
    <property type="evidence" value="ECO:0007669"/>
    <property type="project" value="UniProtKB-KW"/>
</dbReference>
<dbReference type="PANTHER" id="PTHR15735">
    <property type="entry name" value="FCH AND DOUBLE SH3 DOMAINS PROTEIN"/>
    <property type="match status" value="1"/>
</dbReference>
<evidence type="ECO:0000259" key="16">
    <source>
        <dbReference type="PROSITE" id="PS50002"/>
    </source>
</evidence>
<dbReference type="InterPro" id="IPR027267">
    <property type="entry name" value="AH/BAR_dom_sf"/>
</dbReference>
<evidence type="ECO:0000256" key="15">
    <source>
        <dbReference type="SAM" id="MobiDB-lite"/>
    </source>
</evidence>
<dbReference type="SUPFAM" id="SSF50044">
    <property type="entry name" value="SH3-domain"/>
    <property type="match status" value="2"/>
</dbReference>
<feature type="region of interest" description="Disordered" evidence="15">
    <location>
        <begin position="516"/>
        <end position="571"/>
    </location>
</feature>
<evidence type="ECO:0000259" key="18">
    <source>
        <dbReference type="PROSITE" id="PS51741"/>
    </source>
</evidence>
<dbReference type="GO" id="GO:0030864">
    <property type="term" value="C:cortical actin cytoskeleton"/>
    <property type="evidence" value="ECO:0007669"/>
    <property type="project" value="UniProtKB-ARBA"/>
</dbReference>
<dbReference type="CDD" id="cd20824">
    <property type="entry name" value="C1_SpBZZ1-like"/>
    <property type="match status" value="1"/>
</dbReference>
<evidence type="ECO:0000256" key="10">
    <source>
        <dbReference type="ARBA" id="ARBA00061387"/>
    </source>
</evidence>
<dbReference type="FunFam" id="1.20.1270.60:FF:000060">
    <property type="entry name" value="Actin polymerization protein Bzz1"/>
    <property type="match status" value="1"/>
</dbReference>
<dbReference type="InterPro" id="IPR001060">
    <property type="entry name" value="FCH_dom"/>
</dbReference>
<dbReference type="SUPFAM" id="SSF57889">
    <property type="entry name" value="Cysteine-rich domain"/>
    <property type="match status" value="1"/>
</dbReference>
<evidence type="ECO:0000256" key="4">
    <source>
        <dbReference type="ARBA" id="ARBA00022723"/>
    </source>
</evidence>
<dbReference type="CDD" id="cd11912">
    <property type="entry name" value="SH3_Bzz1_1"/>
    <property type="match status" value="1"/>
</dbReference>
<dbReference type="InterPro" id="IPR035459">
    <property type="entry name" value="Bzz1_SH3_1"/>
</dbReference>
<evidence type="ECO:0000256" key="3">
    <source>
        <dbReference type="ARBA" id="ARBA00022443"/>
    </source>
</evidence>
<dbReference type="PANTHER" id="PTHR15735:SF21">
    <property type="entry name" value="PROTEIN NERVOUS WRECK"/>
    <property type="match status" value="1"/>
</dbReference>
<comment type="function">
    <text evidence="9">Plays a role in endocytosis and trafficking to the vacuole. Functions with type I myosins to restore polarity of the actin cytoskeleton after NaCl stress.</text>
</comment>
<feature type="domain" description="Phorbol-ester/DAG-type" evidence="17">
    <location>
        <begin position="406"/>
        <end position="456"/>
    </location>
</feature>
<dbReference type="Pfam" id="PF00611">
    <property type="entry name" value="FCH"/>
    <property type="match status" value="1"/>
</dbReference>
<dbReference type="PRINTS" id="PR00008">
    <property type="entry name" value="DAGPEDOMAIN"/>
</dbReference>
<comment type="caution">
    <text evidence="19">The sequence shown here is derived from an EMBL/GenBank/DDBJ whole genome shotgun (WGS) entry which is preliminary data.</text>
</comment>
<feature type="domain" description="F-BAR" evidence="18">
    <location>
        <begin position="7"/>
        <end position="276"/>
    </location>
</feature>
<comment type="similarity">
    <text evidence="10">Belongs to the BZZ1 family.</text>
</comment>
<dbReference type="InterPro" id="IPR020454">
    <property type="entry name" value="DAG/PE-bd"/>
</dbReference>
<evidence type="ECO:0000256" key="9">
    <source>
        <dbReference type="ARBA" id="ARBA00054085"/>
    </source>
</evidence>
<dbReference type="Pfam" id="PF00018">
    <property type="entry name" value="SH3_1"/>
    <property type="match status" value="1"/>
</dbReference>